<gene>
    <name evidence="1" type="ORF">GA0074695_4135</name>
</gene>
<organism evidence="1 2">
    <name type="scientific">Micromonospora viridifaciens</name>
    <dbReference type="NCBI Taxonomy" id="1881"/>
    <lineage>
        <taxon>Bacteria</taxon>
        <taxon>Bacillati</taxon>
        <taxon>Actinomycetota</taxon>
        <taxon>Actinomycetes</taxon>
        <taxon>Micromonosporales</taxon>
        <taxon>Micromonosporaceae</taxon>
        <taxon>Micromonospora</taxon>
    </lineage>
</organism>
<protein>
    <submittedName>
        <fullName evidence="1">Uncharacterized protein</fullName>
    </submittedName>
</protein>
<name>A0A1C4YDA9_MICVI</name>
<evidence type="ECO:0000313" key="1">
    <source>
        <dbReference type="EMBL" id="SCF18664.1"/>
    </source>
</evidence>
<dbReference type="Proteomes" id="UP000198242">
    <property type="component" value="Chromosome I"/>
</dbReference>
<accession>A0A1C4YDA9</accession>
<keyword evidence="2" id="KW-1185">Reference proteome</keyword>
<evidence type="ECO:0000313" key="2">
    <source>
        <dbReference type="Proteomes" id="UP000198242"/>
    </source>
</evidence>
<sequence>MPDLVPQDGMLANKVVLRVAAGESLVVVGLGVQPLTMAAQAMLFGQDTGGAELPPRLPTP</sequence>
<dbReference type="AlphaFoldDB" id="A0A1C4YDA9"/>
<dbReference type="EMBL" id="LT607411">
    <property type="protein sequence ID" value="SCF18664.1"/>
    <property type="molecule type" value="Genomic_DNA"/>
</dbReference>
<reference evidence="2" key="1">
    <citation type="submission" date="2016-06" db="EMBL/GenBank/DDBJ databases">
        <authorList>
            <person name="Varghese N."/>
            <person name="Submissions Spin"/>
        </authorList>
    </citation>
    <scope>NUCLEOTIDE SEQUENCE [LARGE SCALE GENOMIC DNA]</scope>
    <source>
        <strain evidence="2">DSM 43909</strain>
    </source>
</reference>
<proteinExistence type="predicted"/>